<feature type="signal peptide" evidence="1">
    <location>
        <begin position="1"/>
        <end position="33"/>
    </location>
</feature>
<organism evidence="3 4">
    <name type="scientific">Stenotrophomonas maltophilia (strain K279a)</name>
    <dbReference type="NCBI Taxonomy" id="522373"/>
    <lineage>
        <taxon>Bacteria</taxon>
        <taxon>Pseudomonadati</taxon>
        <taxon>Pseudomonadota</taxon>
        <taxon>Gammaproteobacteria</taxon>
        <taxon>Lysobacterales</taxon>
        <taxon>Lysobacteraceae</taxon>
        <taxon>Stenotrophomonas</taxon>
        <taxon>Stenotrophomonas maltophilia group</taxon>
    </lineage>
</organism>
<protein>
    <submittedName>
        <fullName evidence="3">Conserved hypothetical exported protein</fullName>
    </submittedName>
</protein>
<dbReference type="Proteomes" id="UP000008840">
    <property type="component" value="Chromosome"/>
</dbReference>
<dbReference type="HOGENOM" id="CLU_127166_0_0_6"/>
<keyword evidence="1" id="KW-0732">Signal</keyword>
<feature type="chain" id="PRO_5002777391" evidence="1">
    <location>
        <begin position="34"/>
        <end position="183"/>
    </location>
</feature>
<reference evidence="3 4" key="1">
    <citation type="journal article" date="2008" name="Genome Biol.">
        <title>The complete genome, comparative and functional analysis of Stenotrophomonas maltophilia reveals an organism heavily shielded by drug resistance determinants.</title>
        <authorList>
            <person name="Crossman L.C."/>
            <person name="Gould V.C."/>
            <person name="Dow J.M."/>
            <person name="Vernikos G.S."/>
            <person name="Okazaki A."/>
            <person name="Sebaihia M."/>
            <person name="Saunders D."/>
            <person name="Arrowsmith C."/>
            <person name="Carver T."/>
            <person name="Peters N."/>
            <person name="Adlem E."/>
            <person name="Kerhornou A."/>
            <person name="Lord A."/>
            <person name="Murphy L."/>
            <person name="Seeger K."/>
            <person name="Squares R."/>
            <person name="Rutter S."/>
            <person name="Quail M.A."/>
            <person name="Rajandream M.A."/>
            <person name="Harris D."/>
            <person name="Churcher C."/>
            <person name="Bentley S.D."/>
            <person name="Parkhill J."/>
            <person name="Thomson N.R."/>
            <person name="Avison M.B."/>
        </authorList>
    </citation>
    <scope>NUCLEOTIDE SEQUENCE [LARGE SCALE GENOMIC DNA]</scope>
    <source>
        <strain evidence="3 4">K279a</strain>
    </source>
</reference>
<dbReference type="AlphaFoldDB" id="B2FJG5"/>
<dbReference type="InterPro" id="IPR025240">
    <property type="entry name" value="DUF4189"/>
</dbReference>
<dbReference type="KEGG" id="sml:Smlt2994"/>
<evidence type="ECO:0000259" key="2">
    <source>
        <dbReference type="Pfam" id="PF13827"/>
    </source>
</evidence>
<gene>
    <name evidence="3" type="ordered locus">Smlt2994</name>
</gene>
<evidence type="ECO:0000313" key="4">
    <source>
        <dbReference type="Proteomes" id="UP000008840"/>
    </source>
</evidence>
<proteinExistence type="predicted"/>
<sequence>MGSKGMGLPMKRIHLAFLPCLLIAGLLPFTALAEGNCPQGMYPIGGQGVQGCAPIPVSSSGSPYNNRPNWAQTVRGVAMDARGDTFISNSMRSRGKAKRASMKECKEFGKGECTLATLFQAQCVAVAHAGLGTETTSVATAMSEQGAVIVAMQQCNAKAAWKQLPQGQCGIARTACTADLFIR</sequence>
<keyword evidence="4" id="KW-1185">Reference proteome</keyword>
<evidence type="ECO:0000313" key="3">
    <source>
        <dbReference type="EMBL" id="CAQ46444.1"/>
    </source>
</evidence>
<accession>B2FJG5</accession>
<feature type="domain" description="DUF4189" evidence="2">
    <location>
        <begin position="77"/>
        <end position="176"/>
    </location>
</feature>
<dbReference type="Pfam" id="PF13827">
    <property type="entry name" value="DUF4189"/>
    <property type="match status" value="1"/>
</dbReference>
<evidence type="ECO:0000256" key="1">
    <source>
        <dbReference type="SAM" id="SignalP"/>
    </source>
</evidence>
<name>B2FJG5_STRMK</name>
<dbReference type="EMBL" id="AM743169">
    <property type="protein sequence ID" value="CAQ46444.1"/>
    <property type="molecule type" value="Genomic_DNA"/>
</dbReference>
<dbReference type="EnsemblBacteria" id="CAQ46444">
    <property type="protein sequence ID" value="CAQ46444"/>
    <property type="gene ID" value="Smlt2994"/>
</dbReference>